<comment type="subcellular location">
    <subcellularLocation>
        <location evidence="1">Mitochondrion membrane</location>
        <topology evidence="1">Multi-pass membrane protein</topology>
    </subcellularLocation>
</comment>
<evidence type="ECO:0000256" key="9">
    <source>
        <dbReference type="SAM" id="MobiDB-lite"/>
    </source>
</evidence>
<keyword evidence="7" id="KW-0496">Mitochondrion</keyword>
<sequence length="377" mass="41405">MSHIPVKKHEGRHTTGEDKLVSGNVSSEPASEVMAAVARSLTRGLALYFSRPVRLFRPAKVTGWQFLKNIASQEGSSLTPSYVLKLCQTQGVWVVPKHFFPPILVNAALGTVLWTSYGVANDAITSNIGEHPIRAAALAGGFAGGCQALLAAPAENVRLLLEGGSGGHSWNSVWKEVFQSRIPSSSTTVQQEIHEIRELRTWMKEVGEMAGRGWDGWRWGCAKDVCAFSAFFTIFEITRRVSTSVTAQTQEWSGYPGVSWLNLNSKKAPKTVNACILVTGGVLAGLTYEVVSRPWDRIRRIVHVHQLDSPNAYKQSTLSILRQAVFNEGISTLYKDPLASQHYLPQSWLIRCGRTLARVGPWGVGFLAWEAFGSSLK</sequence>
<gene>
    <name evidence="10" type="ORF">FA15DRAFT_663072</name>
</gene>
<accession>A0A5C3L9U7</accession>
<evidence type="ECO:0000256" key="6">
    <source>
        <dbReference type="ARBA" id="ARBA00022989"/>
    </source>
</evidence>
<dbReference type="GO" id="GO:1990575">
    <property type="term" value="P:mitochondrial L-ornithine transmembrane transport"/>
    <property type="evidence" value="ECO:0007669"/>
    <property type="project" value="TreeGrafter"/>
</dbReference>
<dbReference type="OrthoDB" id="3364892at2759"/>
<evidence type="ECO:0000313" key="10">
    <source>
        <dbReference type="EMBL" id="TFK29804.1"/>
    </source>
</evidence>
<evidence type="ECO:0000256" key="2">
    <source>
        <dbReference type="ARBA" id="ARBA00006375"/>
    </source>
</evidence>
<dbReference type="AlphaFoldDB" id="A0A5C3L9U7"/>
<keyword evidence="3" id="KW-0813">Transport</keyword>
<evidence type="ECO:0000256" key="8">
    <source>
        <dbReference type="ARBA" id="ARBA00023136"/>
    </source>
</evidence>
<dbReference type="Proteomes" id="UP000307440">
    <property type="component" value="Unassembled WGS sequence"/>
</dbReference>
<evidence type="ECO:0000256" key="7">
    <source>
        <dbReference type="ARBA" id="ARBA00023128"/>
    </source>
</evidence>
<evidence type="ECO:0000313" key="11">
    <source>
        <dbReference type="Proteomes" id="UP000307440"/>
    </source>
</evidence>
<dbReference type="InterPro" id="IPR050567">
    <property type="entry name" value="Mitochondrial_Carrier"/>
</dbReference>
<dbReference type="GO" id="GO:0000064">
    <property type="term" value="F:L-ornithine transmembrane transporter activity"/>
    <property type="evidence" value="ECO:0007669"/>
    <property type="project" value="TreeGrafter"/>
</dbReference>
<name>A0A5C3L9U7_COPMA</name>
<evidence type="ECO:0000256" key="1">
    <source>
        <dbReference type="ARBA" id="ARBA00004225"/>
    </source>
</evidence>
<dbReference type="STRING" id="230819.A0A5C3L9U7"/>
<evidence type="ECO:0008006" key="12">
    <source>
        <dbReference type="Google" id="ProtNLM"/>
    </source>
</evidence>
<dbReference type="SUPFAM" id="SSF103506">
    <property type="entry name" value="Mitochondrial carrier"/>
    <property type="match status" value="1"/>
</dbReference>
<organism evidence="10 11">
    <name type="scientific">Coprinopsis marcescibilis</name>
    <name type="common">Agaric fungus</name>
    <name type="synonym">Psathyrella marcescibilis</name>
    <dbReference type="NCBI Taxonomy" id="230819"/>
    <lineage>
        <taxon>Eukaryota</taxon>
        <taxon>Fungi</taxon>
        <taxon>Dikarya</taxon>
        <taxon>Basidiomycota</taxon>
        <taxon>Agaricomycotina</taxon>
        <taxon>Agaricomycetes</taxon>
        <taxon>Agaricomycetidae</taxon>
        <taxon>Agaricales</taxon>
        <taxon>Agaricineae</taxon>
        <taxon>Psathyrellaceae</taxon>
        <taxon>Coprinopsis</taxon>
    </lineage>
</organism>
<evidence type="ECO:0000256" key="3">
    <source>
        <dbReference type="ARBA" id="ARBA00022448"/>
    </source>
</evidence>
<dbReference type="InterPro" id="IPR023395">
    <property type="entry name" value="MCP_dom_sf"/>
</dbReference>
<evidence type="ECO:0000256" key="5">
    <source>
        <dbReference type="ARBA" id="ARBA00022737"/>
    </source>
</evidence>
<protein>
    <recommendedName>
        <fullName evidence="12">Mitochondrial carrier</fullName>
    </recommendedName>
</protein>
<reference evidence="10 11" key="1">
    <citation type="journal article" date="2019" name="Nat. Ecol. Evol.">
        <title>Megaphylogeny resolves global patterns of mushroom evolution.</title>
        <authorList>
            <person name="Varga T."/>
            <person name="Krizsan K."/>
            <person name="Foldi C."/>
            <person name="Dima B."/>
            <person name="Sanchez-Garcia M."/>
            <person name="Sanchez-Ramirez S."/>
            <person name="Szollosi G.J."/>
            <person name="Szarkandi J.G."/>
            <person name="Papp V."/>
            <person name="Albert L."/>
            <person name="Andreopoulos W."/>
            <person name="Angelini C."/>
            <person name="Antonin V."/>
            <person name="Barry K.W."/>
            <person name="Bougher N.L."/>
            <person name="Buchanan P."/>
            <person name="Buyck B."/>
            <person name="Bense V."/>
            <person name="Catcheside P."/>
            <person name="Chovatia M."/>
            <person name="Cooper J."/>
            <person name="Damon W."/>
            <person name="Desjardin D."/>
            <person name="Finy P."/>
            <person name="Geml J."/>
            <person name="Haridas S."/>
            <person name="Hughes K."/>
            <person name="Justo A."/>
            <person name="Karasinski D."/>
            <person name="Kautmanova I."/>
            <person name="Kiss B."/>
            <person name="Kocsube S."/>
            <person name="Kotiranta H."/>
            <person name="LaButti K.M."/>
            <person name="Lechner B.E."/>
            <person name="Liimatainen K."/>
            <person name="Lipzen A."/>
            <person name="Lukacs Z."/>
            <person name="Mihaltcheva S."/>
            <person name="Morgado L.N."/>
            <person name="Niskanen T."/>
            <person name="Noordeloos M.E."/>
            <person name="Ohm R.A."/>
            <person name="Ortiz-Santana B."/>
            <person name="Ovrebo C."/>
            <person name="Racz N."/>
            <person name="Riley R."/>
            <person name="Savchenko A."/>
            <person name="Shiryaev A."/>
            <person name="Soop K."/>
            <person name="Spirin V."/>
            <person name="Szebenyi C."/>
            <person name="Tomsovsky M."/>
            <person name="Tulloss R.E."/>
            <person name="Uehling J."/>
            <person name="Grigoriev I.V."/>
            <person name="Vagvolgyi C."/>
            <person name="Papp T."/>
            <person name="Martin F.M."/>
            <person name="Miettinen O."/>
            <person name="Hibbett D.S."/>
            <person name="Nagy L.G."/>
        </authorList>
    </citation>
    <scope>NUCLEOTIDE SEQUENCE [LARGE SCALE GENOMIC DNA]</scope>
    <source>
        <strain evidence="10 11">CBS 121175</strain>
    </source>
</reference>
<dbReference type="PANTHER" id="PTHR45624">
    <property type="entry name" value="MITOCHONDRIAL BASIC AMINO ACIDS TRANSPORTER-RELATED"/>
    <property type="match status" value="1"/>
</dbReference>
<feature type="region of interest" description="Disordered" evidence="9">
    <location>
        <begin position="1"/>
        <end position="24"/>
    </location>
</feature>
<feature type="compositionally biased region" description="Basic residues" evidence="9">
    <location>
        <begin position="1"/>
        <end position="11"/>
    </location>
</feature>
<dbReference type="Gene3D" id="1.50.40.10">
    <property type="entry name" value="Mitochondrial carrier domain"/>
    <property type="match status" value="1"/>
</dbReference>
<keyword evidence="6" id="KW-1133">Transmembrane helix</keyword>
<proteinExistence type="inferred from homology"/>
<dbReference type="PANTHER" id="PTHR45624:SF52">
    <property type="entry name" value="MITOCHONDRIAL CARRIER"/>
    <property type="match status" value="1"/>
</dbReference>
<keyword evidence="11" id="KW-1185">Reference proteome</keyword>
<dbReference type="GO" id="GO:0031966">
    <property type="term" value="C:mitochondrial membrane"/>
    <property type="evidence" value="ECO:0007669"/>
    <property type="project" value="UniProtKB-SubCell"/>
</dbReference>
<comment type="similarity">
    <text evidence="2">Belongs to the mitochondrial carrier (TC 2.A.29) family.</text>
</comment>
<keyword evidence="8" id="KW-0472">Membrane</keyword>
<evidence type="ECO:0000256" key="4">
    <source>
        <dbReference type="ARBA" id="ARBA00022692"/>
    </source>
</evidence>
<keyword evidence="4" id="KW-0812">Transmembrane</keyword>
<keyword evidence="5" id="KW-0677">Repeat</keyword>
<dbReference type="EMBL" id="ML210147">
    <property type="protein sequence ID" value="TFK29804.1"/>
    <property type="molecule type" value="Genomic_DNA"/>
</dbReference>